<dbReference type="InterPro" id="IPR033524">
    <property type="entry name" value="Glu/Leu/Phe/Val_DH_AS"/>
</dbReference>
<evidence type="ECO:0000256" key="3">
    <source>
        <dbReference type="ARBA" id="ARBA00023002"/>
    </source>
</evidence>
<comment type="catalytic activity">
    <reaction evidence="6">
        <text>L-glutamate + NADP(+) + H2O = 2-oxoglutarate + NH4(+) + NADPH + H(+)</text>
        <dbReference type="Rhea" id="RHEA:11612"/>
        <dbReference type="ChEBI" id="CHEBI:15377"/>
        <dbReference type="ChEBI" id="CHEBI:15378"/>
        <dbReference type="ChEBI" id="CHEBI:16810"/>
        <dbReference type="ChEBI" id="CHEBI:28938"/>
        <dbReference type="ChEBI" id="CHEBI:29985"/>
        <dbReference type="ChEBI" id="CHEBI:57783"/>
        <dbReference type="ChEBI" id="CHEBI:58349"/>
        <dbReference type="EC" id="1.4.1.3"/>
    </reaction>
</comment>
<dbReference type="SUPFAM" id="SSF51735">
    <property type="entry name" value="NAD(P)-binding Rossmann-fold domains"/>
    <property type="match status" value="1"/>
</dbReference>
<gene>
    <name evidence="13" type="primary">DHE3</name>
</gene>
<dbReference type="GO" id="GO:0006538">
    <property type="term" value="P:L-glutamate catabolic process"/>
    <property type="evidence" value="ECO:0007669"/>
    <property type="project" value="TreeGrafter"/>
</dbReference>
<keyword evidence="9" id="KW-0547">Nucleotide-binding</keyword>
<dbReference type="Gene3D" id="3.40.50.10860">
    <property type="entry name" value="Leucine Dehydrogenase, chain A, domain 1"/>
    <property type="match status" value="1"/>
</dbReference>
<comment type="similarity">
    <text evidence="2 7 11">Belongs to the Glu/Leu/Phe/Val dehydrogenases family.</text>
</comment>
<evidence type="ECO:0000259" key="12">
    <source>
        <dbReference type="SMART" id="SM00839"/>
    </source>
</evidence>
<evidence type="ECO:0000256" key="1">
    <source>
        <dbReference type="ARBA" id="ARBA00004173"/>
    </source>
</evidence>
<feature type="site" description="Important for catalysis" evidence="10">
    <location>
        <position position="209"/>
    </location>
</feature>
<evidence type="ECO:0000256" key="5">
    <source>
        <dbReference type="ARBA" id="ARBA00047867"/>
    </source>
</evidence>
<dbReference type="OrthoDB" id="6718861at2759"/>
<dbReference type="GeneID" id="105224061"/>
<dbReference type="Pfam" id="PF00208">
    <property type="entry name" value="ELFV_dehydrog"/>
    <property type="match status" value="1"/>
</dbReference>
<dbReference type="RefSeq" id="XP_011200335.2">
    <property type="nucleotide sequence ID" value="XM_011202033.3"/>
</dbReference>
<feature type="binding site" evidence="9">
    <location>
        <position position="131"/>
    </location>
    <ligand>
        <name>substrate</name>
    </ligand>
</feature>
<dbReference type="InterPro" id="IPR014362">
    <property type="entry name" value="Glu_DH"/>
</dbReference>
<reference evidence="13" key="1">
    <citation type="journal article" date="2014" name="BMC Genomics">
        <title>Characterizing the developmental transcriptome of the oriental fruit fly, Bactrocera dorsalis (Diptera: Tephritidae) through comparative genomic analysis with Drosophila melanogaster utilizing modENCODE datasets.</title>
        <authorList>
            <person name="Geib S.M."/>
            <person name="Calla B."/>
            <person name="Hall B."/>
            <person name="Hou S."/>
            <person name="Manoukis N.C."/>
        </authorList>
    </citation>
    <scope>NUCLEOTIDE SEQUENCE</scope>
    <source>
        <strain evidence="13">Punador</strain>
    </source>
</reference>
<organism evidence="13">
    <name type="scientific">Bactrocera dorsalis</name>
    <name type="common">Oriental fruit fly</name>
    <name type="synonym">Dacus dorsalis</name>
    <dbReference type="NCBI Taxonomy" id="27457"/>
    <lineage>
        <taxon>Eukaryota</taxon>
        <taxon>Metazoa</taxon>
        <taxon>Ecdysozoa</taxon>
        <taxon>Arthropoda</taxon>
        <taxon>Hexapoda</taxon>
        <taxon>Insecta</taxon>
        <taxon>Pterygota</taxon>
        <taxon>Neoptera</taxon>
        <taxon>Endopterygota</taxon>
        <taxon>Diptera</taxon>
        <taxon>Brachycera</taxon>
        <taxon>Muscomorpha</taxon>
        <taxon>Tephritoidea</taxon>
        <taxon>Tephritidae</taxon>
        <taxon>Bactrocera</taxon>
        <taxon>Bactrocera</taxon>
    </lineage>
</organism>
<protein>
    <recommendedName>
        <fullName evidence="7">Glutamate dehydrogenase</fullName>
    </recommendedName>
</protein>
<dbReference type="SUPFAM" id="SSF53223">
    <property type="entry name" value="Aminoacid dehydrogenase-like, N-terminal domain"/>
    <property type="match status" value="1"/>
</dbReference>
<keyword evidence="9" id="KW-0520">NAD</keyword>
<dbReference type="Pfam" id="PF02812">
    <property type="entry name" value="ELFV_dehydrog_N"/>
    <property type="match status" value="1"/>
</dbReference>
<dbReference type="InterPro" id="IPR033922">
    <property type="entry name" value="NAD_bind_Glu_DH"/>
</dbReference>
<evidence type="ECO:0000256" key="9">
    <source>
        <dbReference type="PIRSR" id="PIRSR000185-2"/>
    </source>
</evidence>
<sequence length="533" mass="59477">MSFLLNNKLLRSALPKTILYWSGLGAIREKHVIPKHLEKIAKDKDPPFAQMVEYYYHSAAQLMEPMMIKELEKYPYMKKEQRERRVSAMLQLIGSTTNLLEVTFPIIKSDGRYELITGYRAHHTRHRLPLKGGIRFAMDVDADEIRALAYLMAFKTACVNVPFGGSKGGIRIDPKKYTAHELQTITRRYTMELLRRNMIGPGIDVPAPDVNTSEREMSWLVDQYIKTFGYNDVNALAITTGKPVAIGGINGRTAATGRGLFKAAECFIMDQDWMDLLGWKTGWKDKTVIVQGFGNVGSYASVFVVEAGAKLIGVQEIDVSLVNDNGIDPKDLMDYYAKNKKSIKGYTKATEKSGSLLGEKCDILMPCATQKVLTAENASSVQAKMILEGANGPSTPAADEILRKKNVLIIPDMYCNAGGVTVSYFEYLKNINHVSYGKMNVKREKSIINEIFNSINECNDKFAPNKKLELIRDCTKEADIVDAGLQTVMETAAEGIKYVANEYALCNDLRTAAFIYSISKIFLALEVTGISQQ</sequence>
<dbReference type="Gene3D" id="1.10.287.140">
    <property type="match status" value="1"/>
</dbReference>
<evidence type="ECO:0000313" key="13">
    <source>
        <dbReference type="EMBL" id="JAC56968.1"/>
    </source>
</evidence>
<evidence type="ECO:0000256" key="8">
    <source>
        <dbReference type="PIRSR" id="PIRSR000185-1"/>
    </source>
</evidence>
<proteinExistence type="inferred from homology"/>
<dbReference type="Gene3D" id="3.40.50.720">
    <property type="entry name" value="NAD(P)-binding Rossmann-like Domain"/>
    <property type="match status" value="1"/>
</dbReference>
<comment type="catalytic activity">
    <reaction evidence="5">
        <text>L-glutamate + NAD(+) + H2O = 2-oxoglutarate + NH4(+) + NADH + H(+)</text>
        <dbReference type="Rhea" id="RHEA:15133"/>
        <dbReference type="ChEBI" id="CHEBI:15377"/>
        <dbReference type="ChEBI" id="CHEBI:15378"/>
        <dbReference type="ChEBI" id="CHEBI:16810"/>
        <dbReference type="ChEBI" id="CHEBI:28938"/>
        <dbReference type="ChEBI" id="CHEBI:29985"/>
        <dbReference type="ChEBI" id="CHEBI:57540"/>
        <dbReference type="ChEBI" id="CHEBI:57945"/>
        <dbReference type="EC" id="1.4.1.3"/>
    </reaction>
</comment>
<dbReference type="GO" id="GO:0000166">
    <property type="term" value="F:nucleotide binding"/>
    <property type="evidence" value="ECO:0007669"/>
    <property type="project" value="UniProtKB-KW"/>
</dbReference>
<dbReference type="InterPro" id="IPR046346">
    <property type="entry name" value="Aminoacid_DH-like_N_sf"/>
</dbReference>
<dbReference type="InterPro" id="IPR006097">
    <property type="entry name" value="Glu/Leu/Phe/Val/Trp_DH_dimer"/>
</dbReference>
<dbReference type="InterPro" id="IPR006096">
    <property type="entry name" value="Glu/Leu/Phe/Val/Trp_DH_C"/>
</dbReference>
<name>A0A034WT54_BACDO</name>
<dbReference type="KEGG" id="bdr:105224061"/>
<dbReference type="AlphaFoldDB" id="A0A034WT54"/>
<evidence type="ECO:0000256" key="6">
    <source>
        <dbReference type="ARBA" id="ARBA00048577"/>
    </source>
</evidence>
<dbReference type="PANTHER" id="PTHR11606">
    <property type="entry name" value="GLUTAMATE DEHYDROGENASE"/>
    <property type="match status" value="1"/>
</dbReference>
<feature type="active site" description="Proton donor" evidence="8">
    <location>
        <position position="167"/>
    </location>
</feature>
<feature type="binding site" evidence="9">
    <location>
        <position position="423"/>
    </location>
    <ligand>
        <name>substrate</name>
    </ligand>
</feature>
<feature type="binding site" evidence="9">
    <location>
        <position position="256"/>
    </location>
    <ligand>
        <name>NAD(+)</name>
        <dbReference type="ChEBI" id="CHEBI:57540"/>
    </ligand>
</feature>
<feature type="binding site" evidence="9">
    <location>
        <position position="155"/>
    </location>
    <ligand>
        <name>substrate</name>
    </ligand>
</feature>
<dbReference type="PROSITE" id="PS00074">
    <property type="entry name" value="GLFV_DEHYDROGENASE"/>
    <property type="match status" value="1"/>
</dbReference>
<dbReference type="GO" id="GO:0005739">
    <property type="term" value="C:mitochondrion"/>
    <property type="evidence" value="ECO:0007669"/>
    <property type="project" value="UniProtKB-SubCell"/>
</dbReference>
<evidence type="ECO:0000256" key="7">
    <source>
        <dbReference type="PIRNR" id="PIRNR000185"/>
    </source>
</evidence>
<evidence type="ECO:0000256" key="4">
    <source>
        <dbReference type="ARBA" id="ARBA00023128"/>
    </source>
</evidence>
<dbReference type="PIRSF" id="PIRSF000185">
    <property type="entry name" value="Glu_DH"/>
    <property type="match status" value="1"/>
</dbReference>
<accession>A0A034WT54</accession>
<dbReference type="FunFam" id="3.40.50.720:FF:000100">
    <property type="entry name" value="Glutamate dehydrogenase 1, mitochondrial"/>
    <property type="match status" value="1"/>
</dbReference>
<dbReference type="InterPro" id="IPR036291">
    <property type="entry name" value="NAD(P)-bd_dom_sf"/>
</dbReference>
<keyword evidence="4" id="KW-0496">Mitochondrion</keyword>
<evidence type="ECO:0000256" key="2">
    <source>
        <dbReference type="ARBA" id="ARBA00006382"/>
    </source>
</evidence>
<feature type="binding site" evidence="9">
    <location>
        <position position="295"/>
    </location>
    <ligand>
        <name>NAD(+)</name>
        <dbReference type="ChEBI" id="CHEBI:57540"/>
    </ligand>
</feature>
<feature type="domain" description="Glutamate/phenylalanine/leucine/valine/L-tryptophan dehydrogenase C-terminal" evidence="12">
    <location>
        <begin position="249"/>
        <end position="529"/>
    </location>
</feature>
<keyword evidence="3 7" id="KW-0560">Oxidoreductase</keyword>
<dbReference type="PANTHER" id="PTHR11606:SF7">
    <property type="entry name" value="GLUTAMATE DEHYDROGENASE"/>
    <property type="match status" value="1"/>
</dbReference>
<dbReference type="SMART" id="SM00839">
    <property type="entry name" value="ELFV_dehydrog"/>
    <property type="match status" value="1"/>
</dbReference>
<dbReference type="InterPro" id="IPR006095">
    <property type="entry name" value="Glu/Leu/Phe/Val/Trp_DH"/>
</dbReference>
<dbReference type="PRINTS" id="PR00082">
    <property type="entry name" value="GLFDHDRGNASE"/>
</dbReference>
<evidence type="ECO:0000256" key="11">
    <source>
        <dbReference type="RuleBase" id="RU004417"/>
    </source>
</evidence>
<evidence type="ECO:0000256" key="10">
    <source>
        <dbReference type="PIRSR" id="PIRSR000185-3"/>
    </source>
</evidence>
<dbReference type="GO" id="GO:0004352">
    <property type="term" value="F:glutamate dehydrogenase (NAD+) activity"/>
    <property type="evidence" value="ECO:0007669"/>
    <property type="project" value="TreeGrafter"/>
</dbReference>
<comment type="subcellular location">
    <subcellularLocation>
        <location evidence="1">Mitochondrion</location>
    </subcellularLocation>
</comment>
<dbReference type="CDD" id="cd01076">
    <property type="entry name" value="NAD_bind_1_Glu_DH"/>
    <property type="match status" value="1"/>
</dbReference>
<dbReference type="EMBL" id="GAKP01001984">
    <property type="protein sequence ID" value="JAC56968.1"/>
    <property type="molecule type" value="Transcribed_RNA"/>
</dbReference>